<proteinExistence type="predicted"/>
<dbReference type="eggNOG" id="ENOG502SBFD">
    <property type="taxonomic scope" value="Eukaryota"/>
</dbReference>
<feature type="region of interest" description="Disordered" evidence="1">
    <location>
        <begin position="412"/>
        <end position="471"/>
    </location>
</feature>
<evidence type="ECO:0000256" key="2">
    <source>
        <dbReference type="SAM" id="SignalP"/>
    </source>
</evidence>
<dbReference type="AlphaFoldDB" id="G0SCY2"/>
<dbReference type="GeneID" id="18259917"/>
<dbReference type="Proteomes" id="UP000008066">
    <property type="component" value="Unassembled WGS sequence"/>
</dbReference>
<evidence type="ECO:0000313" key="5">
    <source>
        <dbReference type="Proteomes" id="UP000008066"/>
    </source>
</evidence>
<feature type="signal peptide" evidence="2">
    <location>
        <begin position="1"/>
        <end position="16"/>
    </location>
</feature>
<reference evidence="4 5" key="1">
    <citation type="journal article" date="2011" name="Cell">
        <title>Insight into structure and assembly of the nuclear pore complex by utilizing the genome of a eukaryotic thermophile.</title>
        <authorList>
            <person name="Amlacher S."/>
            <person name="Sarges P."/>
            <person name="Flemming D."/>
            <person name="van Noort V."/>
            <person name="Kunze R."/>
            <person name="Devos D.P."/>
            <person name="Arumugam M."/>
            <person name="Bork P."/>
            <person name="Hurt E."/>
        </authorList>
    </citation>
    <scope>NUCLEOTIDE SEQUENCE [LARGE SCALE GENOMIC DNA]</scope>
    <source>
        <strain evidence="5">DSM 1495 / CBS 144.50 / IMI 039719</strain>
    </source>
</reference>
<gene>
    <name evidence="4" type="ORF">CTHT_0058790</name>
</gene>
<feature type="chain" id="PRO_5003409477" description="VWFA domain-containing protein" evidence="2">
    <location>
        <begin position="17"/>
        <end position="528"/>
    </location>
</feature>
<dbReference type="InterPro" id="IPR002035">
    <property type="entry name" value="VWF_A"/>
</dbReference>
<dbReference type="EMBL" id="GL988045">
    <property type="protein sequence ID" value="EGS19253.1"/>
    <property type="molecule type" value="Genomic_DNA"/>
</dbReference>
<keyword evidence="2" id="KW-0732">Signal</keyword>
<sequence length="528" mass="55916">MRTTPLLVMLFSLAAAAQHYHGIRALTKRGVMKACSNLVIKSNNGDRKVAIVVNSSSSMRKSDPDNLRLSAARALNDFLISSSEAEGDKKADQVVVVGFESNPYNVFGPGDSGDPAANAAINRINSTWGTTIASGVLMATEYIETMAGITKDRSAIVVFTDGFDSDEENLVATINKAKSLGIRVSFGYLDPRRNVYTQPEEVLYAVRNSKGVYAMIALAAGSQNFINYVLLNGLTYLDNPQGAGDHLLSGLATTHFLSGSGTVKLQYGAEKGEHVNFTVVSFTREKLAVEARMDGKTLYKSERATIANQELAVIAQDEGVLELHVSSPDAPSDGLFSVLTNSNLPIKNCTVAPESEVKEGGLSLGAKAGIGAGAALAALGLLGGGGYPAYKAFIGAGEMMYTAKDAFVPSAKDGGFHHPGSDQPWGHNSGVKHGGLPSHGMHPEGQGPNSSLPVEPHRHHSVPLDNHLPTDVREGQIHNNQLDLRDGHFGCDSQIDPRNGQIGSENNINPRDGSYRANANGHSDKASA</sequence>
<evidence type="ECO:0000256" key="1">
    <source>
        <dbReference type="SAM" id="MobiDB-lite"/>
    </source>
</evidence>
<dbReference type="OrthoDB" id="301415at2759"/>
<dbReference type="RefSeq" id="XP_006696198.1">
    <property type="nucleotide sequence ID" value="XM_006696135.1"/>
</dbReference>
<dbReference type="InterPro" id="IPR036465">
    <property type="entry name" value="vWFA_dom_sf"/>
</dbReference>
<dbReference type="SMART" id="SM00327">
    <property type="entry name" value="VWA"/>
    <property type="match status" value="1"/>
</dbReference>
<dbReference type="PROSITE" id="PS50234">
    <property type="entry name" value="VWFA"/>
    <property type="match status" value="1"/>
</dbReference>
<keyword evidence="5" id="KW-1185">Reference proteome</keyword>
<accession>G0SCY2</accession>
<feature type="domain" description="VWFA" evidence="3">
    <location>
        <begin position="48"/>
        <end position="184"/>
    </location>
</feature>
<dbReference type="Pfam" id="PF13519">
    <property type="entry name" value="VWA_2"/>
    <property type="match status" value="1"/>
</dbReference>
<protein>
    <recommendedName>
        <fullName evidence="3">VWFA domain-containing protein</fullName>
    </recommendedName>
</protein>
<feature type="region of interest" description="Disordered" evidence="1">
    <location>
        <begin position="483"/>
        <end position="528"/>
    </location>
</feature>
<dbReference type="SUPFAM" id="SSF53300">
    <property type="entry name" value="vWA-like"/>
    <property type="match status" value="1"/>
</dbReference>
<evidence type="ECO:0000313" key="4">
    <source>
        <dbReference type="EMBL" id="EGS19253.1"/>
    </source>
</evidence>
<organism evidence="5">
    <name type="scientific">Chaetomium thermophilum (strain DSM 1495 / CBS 144.50 / IMI 039719)</name>
    <name type="common">Thermochaetoides thermophila</name>
    <dbReference type="NCBI Taxonomy" id="759272"/>
    <lineage>
        <taxon>Eukaryota</taxon>
        <taxon>Fungi</taxon>
        <taxon>Dikarya</taxon>
        <taxon>Ascomycota</taxon>
        <taxon>Pezizomycotina</taxon>
        <taxon>Sordariomycetes</taxon>
        <taxon>Sordariomycetidae</taxon>
        <taxon>Sordariales</taxon>
        <taxon>Chaetomiaceae</taxon>
        <taxon>Thermochaetoides</taxon>
    </lineage>
</organism>
<dbReference type="HOGENOM" id="CLU_038943_1_0_1"/>
<dbReference type="Gene3D" id="3.40.50.410">
    <property type="entry name" value="von Willebrand factor, type A domain"/>
    <property type="match status" value="1"/>
</dbReference>
<dbReference type="KEGG" id="cthr:CTHT_0058790"/>
<dbReference type="CDD" id="cd00198">
    <property type="entry name" value="vWFA"/>
    <property type="match status" value="1"/>
</dbReference>
<name>G0SCY2_CHATD</name>
<evidence type="ECO:0000259" key="3">
    <source>
        <dbReference type="PROSITE" id="PS50234"/>
    </source>
</evidence>